<geneLocation type="plasmid" evidence="1 2">
    <name>lp28-2</name>
</geneLocation>
<reference evidence="1 2" key="1">
    <citation type="journal article" date="2011" name="J. Bacteriol.">
        <title>Whole-genome sequences of two Borrelia afzelii and two Borrelia garinii Lyme disease agent isolates.</title>
        <authorList>
            <person name="Casjens S.R."/>
            <person name="Mongodin E.F."/>
            <person name="Qiu W.-G."/>
            <person name="Dunn J.J."/>
            <person name="Luft B.J."/>
            <person name="Fraser-Liggett C.M."/>
            <person name="Schutzer S.E."/>
        </authorList>
    </citation>
    <scope>NUCLEOTIDE SEQUENCE [LARGE SCALE GENOMIC DNA]</scope>
    <source>
        <strain evidence="1 2">PKo</strain>
    </source>
</reference>
<proteinExistence type="predicted"/>
<keyword evidence="1" id="KW-0614">Plasmid</keyword>
<protein>
    <submittedName>
        <fullName evidence="1">Uncharacterized protein</fullName>
    </submittedName>
</protein>
<dbReference type="PATRIC" id="fig|390236.22.peg.1215"/>
<dbReference type="AlphaFoldDB" id="G0ITH9"/>
<keyword evidence="2" id="KW-1185">Reference proteome</keyword>
<evidence type="ECO:0000313" key="1">
    <source>
        <dbReference type="EMBL" id="AEL70433.1"/>
    </source>
</evidence>
<evidence type="ECO:0000313" key="2">
    <source>
        <dbReference type="Proteomes" id="UP000005216"/>
    </source>
</evidence>
<accession>G0ITH9</accession>
<name>G0ITH9_BORAP</name>
<sequence>MIKYLVILASSLTISYKLIVRLIEIDLELEKFKRRFKIIL</sequence>
<dbReference type="HOGENOM" id="CLU_3285794_0_0_12"/>
<dbReference type="KEGG" id="bafz:BafPKo_G0035"/>
<dbReference type="Proteomes" id="UP000005216">
    <property type="component" value="Plasmid lp28-2"/>
</dbReference>
<organism evidence="1 2">
    <name type="scientific">Borreliella afzelii (strain PKo)</name>
    <name type="common">Borrelia afzelii</name>
    <dbReference type="NCBI Taxonomy" id="390236"/>
    <lineage>
        <taxon>Bacteria</taxon>
        <taxon>Pseudomonadati</taxon>
        <taxon>Spirochaetota</taxon>
        <taxon>Spirochaetia</taxon>
        <taxon>Spirochaetales</taxon>
        <taxon>Borreliaceae</taxon>
        <taxon>Borreliella</taxon>
    </lineage>
</organism>
<dbReference type="EMBL" id="CP002943">
    <property type="protein sequence ID" value="AEL70433.1"/>
    <property type="molecule type" value="Genomic_DNA"/>
</dbReference>
<gene>
    <name evidence="1" type="ordered locus">BafPKo_G0035</name>
</gene>